<accession>A0ACC4BWZ2</accession>
<evidence type="ECO:0000313" key="1">
    <source>
        <dbReference type="EMBL" id="KAL3583115.1"/>
    </source>
</evidence>
<organism evidence="1 2">
    <name type="scientific">Populus alba</name>
    <name type="common">White poplar</name>
    <dbReference type="NCBI Taxonomy" id="43335"/>
    <lineage>
        <taxon>Eukaryota</taxon>
        <taxon>Viridiplantae</taxon>
        <taxon>Streptophyta</taxon>
        <taxon>Embryophyta</taxon>
        <taxon>Tracheophyta</taxon>
        <taxon>Spermatophyta</taxon>
        <taxon>Magnoliopsida</taxon>
        <taxon>eudicotyledons</taxon>
        <taxon>Gunneridae</taxon>
        <taxon>Pentapetalae</taxon>
        <taxon>rosids</taxon>
        <taxon>fabids</taxon>
        <taxon>Malpighiales</taxon>
        <taxon>Salicaceae</taxon>
        <taxon>Saliceae</taxon>
        <taxon>Populus</taxon>
    </lineage>
</organism>
<name>A0ACC4BWZ2_POPAL</name>
<gene>
    <name evidence="1" type="ORF">D5086_014176</name>
</gene>
<dbReference type="Proteomes" id="UP000309997">
    <property type="component" value="Unassembled WGS sequence"/>
</dbReference>
<proteinExistence type="predicted"/>
<reference evidence="1 2" key="1">
    <citation type="journal article" date="2024" name="Plant Biotechnol. J.">
        <title>Genome and CRISPR/Cas9 system of a widespread forest tree (Populus alba) in the world.</title>
        <authorList>
            <person name="Liu Y.J."/>
            <person name="Jiang P.F."/>
            <person name="Han X.M."/>
            <person name="Li X.Y."/>
            <person name="Wang H.M."/>
            <person name="Wang Y.J."/>
            <person name="Wang X.X."/>
            <person name="Zeng Q.Y."/>
        </authorList>
    </citation>
    <scope>NUCLEOTIDE SEQUENCE [LARGE SCALE GENOMIC DNA]</scope>
    <source>
        <strain evidence="2">cv. PAL-ZL1</strain>
    </source>
</reference>
<dbReference type="EMBL" id="RCHU02000007">
    <property type="protein sequence ID" value="KAL3583115.1"/>
    <property type="molecule type" value="Genomic_DNA"/>
</dbReference>
<keyword evidence="2" id="KW-1185">Reference proteome</keyword>
<sequence>MCRGIHQERNNQGGSCGEEVVSSKATSRLVCCELCGSRASLYCQADDALLCQKCDKWVHGANFLARRHVRCMLCNTCQNLTQRYLIGASTEVLLPTISWLESNNGKNHTIAEKLGDNMHLQWPKLTANKGVALRQDGGGGGKRLKEDLR</sequence>
<protein>
    <submittedName>
        <fullName evidence="1">Uncharacterized protein</fullName>
    </submittedName>
</protein>
<evidence type="ECO:0000313" key="2">
    <source>
        <dbReference type="Proteomes" id="UP000309997"/>
    </source>
</evidence>
<comment type="caution">
    <text evidence="1">The sequence shown here is derived from an EMBL/GenBank/DDBJ whole genome shotgun (WGS) entry which is preliminary data.</text>
</comment>